<dbReference type="AlphaFoldDB" id="A0A2P5BMH2"/>
<evidence type="ECO:0000256" key="14">
    <source>
        <dbReference type="PROSITE-ProRule" id="PRU00261"/>
    </source>
</evidence>
<keyword evidence="4 15" id="KW-0732">Signal</keyword>
<dbReference type="PROSITE" id="PS00774">
    <property type="entry name" value="CHITINASE_19_2"/>
    <property type="match status" value="1"/>
</dbReference>
<evidence type="ECO:0000259" key="16">
    <source>
        <dbReference type="PROSITE" id="PS50941"/>
    </source>
</evidence>
<dbReference type="SUPFAM" id="SSF53955">
    <property type="entry name" value="Lysozyme-like"/>
    <property type="match status" value="1"/>
</dbReference>
<dbReference type="EMBL" id="JXTB01000251">
    <property type="protein sequence ID" value="PON49988.1"/>
    <property type="molecule type" value="Genomic_DNA"/>
</dbReference>
<keyword evidence="3 14" id="KW-0147">Chitin-binding</keyword>
<keyword evidence="5 17" id="KW-0378">Hydrolase</keyword>
<dbReference type="SUPFAM" id="SSF57016">
    <property type="entry name" value="Plant lectins/antimicrobial peptides"/>
    <property type="match status" value="1"/>
</dbReference>
<feature type="chain" id="PRO_5015138425" description="chitinase" evidence="15">
    <location>
        <begin position="39"/>
        <end position="364"/>
    </location>
</feature>
<feature type="disulfide bond" evidence="13">
    <location>
        <begin position="195"/>
        <end position="204"/>
    </location>
</feature>
<feature type="disulfide bond" evidence="13">
    <location>
        <begin position="303"/>
        <end position="335"/>
    </location>
</feature>
<gene>
    <name evidence="17" type="ORF">PanWU01x14_226250</name>
</gene>
<dbReference type="Pfam" id="PF00182">
    <property type="entry name" value="Glyco_hydro_19"/>
    <property type="match status" value="1"/>
</dbReference>
<evidence type="ECO:0000256" key="2">
    <source>
        <dbReference type="ARBA" id="ARBA00012729"/>
    </source>
</evidence>
<dbReference type="Pfam" id="PF00187">
    <property type="entry name" value="Chitin_bind_1"/>
    <property type="match status" value="1"/>
</dbReference>
<dbReference type="GO" id="GO:0016998">
    <property type="term" value="P:cell wall macromolecule catabolic process"/>
    <property type="evidence" value="ECO:0007669"/>
    <property type="project" value="InterPro"/>
</dbReference>
<feature type="disulfide bond" evidence="13 14">
    <location>
        <begin position="53"/>
        <end position="67"/>
    </location>
</feature>
<keyword evidence="10" id="KW-0326">Glycosidase</keyword>
<reference evidence="18" key="1">
    <citation type="submission" date="2016-06" db="EMBL/GenBank/DDBJ databases">
        <title>Parallel loss of symbiosis genes in relatives of nitrogen-fixing non-legume Parasponia.</title>
        <authorList>
            <person name="Van Velzen R."/>
            <person name="Holmer R."/>
            <person name="Bu F."/>
            <person name="Rutten L."/>
            <person name="Van Zeijl A."/>
            <person name="Liu W."/>
            <person name="Santuari L."/>
            <person name="Cao Q."/>
            <person name="Sharma T."/>
            <person name="Shen D."/>
            <person name="Roswanjaya Y."/>
            <person name="Wardhani T."/>
            <person name="Kalhor M.S."/>
            <person name="Jansen J."/>
            <person name="Van den Hoogen J."/>
            <person name="Gungor B."/>
            <person name="Hartog M."/>
            <person name="Hontelez J."/>
            <person name="Verver J."/>
            <person name="Yang W.-C."/>
            <person name="Schijlen E."/>
            <person name="Repin R."/>
            <person name="Schilthuizen M."/>
            <person name="Schranz E."/>
            <person name="Heidstra R."/>
            <person name="Miyata K."/>
            <person name="Fedorova E."/>
            <person name="Kohlen W."/>
            <person name="Bisseling T."/>
            <person name="Smit S."/>
            <person name="Geurts R."/>
        </authorList>
    </citation>
    <scope>NUCLEOTIDE SEQUENCE [LARGE SCALE GENOMIC DNA]</scope>
    <source>
        <strain evidence="18">cv. WU1-14</strain>
    </source>
</reference>
<evidence type="ECO:0000256" key="6">
    <source>
        <dbReference type="ARBA" id="ARBA00022821"/>
    </source>
</evidence>
<dbReference type="InterPro" id="IPR018371">
    <property type="entry name" value="Chitin-binding_1_CS"/>
</dbReference>
<evidence type="ECO:0000256" key="5">
    <source>
        <dbReference type="ARBA" id="ARBA00022801"/>
    </source>
</evidence>
<evidence type="ECO:0000256" key="13">
    <source>
        <dbReference type="PIRSR" id="PIRSR001060-2"/>
    </source>
</evidence>
<keyword evidence="9" id="KW-0119">Carbohydrate metabolism</keyword>
<dbReference type="PROSITE" id="PS00773">
    <property type="entry name" value="CHITINASE_19_1"/>
    <property type="match status" value="1"/>
</dbReference>
<keyword evidence="18" id="KW-1185">Reference proteome</keyword>
<feature type="signal peptide" evidence="15">
    <location>
        <begin position="1"/>
        <end position="38"/>
    </location>
</feature>
<evidence type="ECO:0000256" key="7">
    <source>
        <dbReference type="ARBA" id="ARBA00023024"/>
    </source>
</evidence>
<dbReference type="GO" id="GO:0008843">
    <property type="term" value="F:endochitinase activity"/>
    <property type="evidence" value="ECO:0007669"/>
    <property type="project" value="UniProtKB-EC"/>
</dbReference>
<keyword evidence="6" id="KW-0611">Plant defense</keyword>
<dbReference type="InterPro" id="IPR023346">
    <property type="entry name" value="Lysozyme-like_dom_sf"/>
</dbReference>
<dbReference type="InterPro" id="IPR001002">
    <property type="entry name" value="Chitin-bd_1"/>
</dbReference>
<comment type="caution">
    <text evidence="17">The sequence shown here is derived from an EMBL/GenBank/DDBJ whole genome shotgun (WGS) entry which is preliminary data.</text>
</comment>
<evidence type="ECO:0000256" key="4">
    <source>
        <dbReference type="ARBA" id="ARBA00022729"/>
    </source>
</evidence>
<dbReference type="SMART" id="SM00270">
    <property type="entry name" value="ChtBD1"/>
    <property type="match status" value="1"/>
</dbReference>
<comment type="catalytic activity">
    <reaction evidence="1">
        <text>Random endo-hydrolysis of N-acetyl-beta-D-glucosaminide (1-&gt;4)-beta-linkages in chitin and chitodextrins.</text>
        <dbReference type="EC" id="3.2.1.14"/>
    </reaction>
</comment>
<evidence type="ECO:0000256" key="10">
    <source>
        <dbReference type="ARBA" id="ARBA00023295"/>
    </source>
</evidence>
<keyword evidence="7" id="KW-0146">Chitin degradation</keyword>
<organism evidence="17 18">
    <name type="scientific">Parasponia andersonii</name>
    <name type="common">Sponia andersonii</name>
    <dbReference type="NCBI Taxonomy" id="3476"/>
    <lineage>
        <taxon>Eukaryota</taxon>
        <taxon>Viridiplantae</taxon>
        <taxon>Streptophyta</taxon>
        <taxon>Embryophyta</taxon>
        <taxon>Tracheophyta</taxon>
        <taxon>Spermatophyta</taxon>
        <taxon>Magnoliopsida</taxon>
        <taxon>eudicotyledons</taxon>
        <taxon>Gunneridae</taxon>
        <taxon>Pentapetalae</taxon>
        <taxon>rosids</taxon>
        <taxon>fabids</taxon>
        <taxon>Rosales</taxon>
        <taxon>Cannabaceae</taxon>
        <taxon>Parasponia</taxon>
    </lineage>
</organism>
<proteinExistence type="predicted"/>
<dbReference type="PIRSF" id="PIRSF001060">
    <property type="entry name" value="Endochitinase"/>
    <property type="match status" value="1"/>
</dbReference>
<dbReference type="PANTHER" id="PTHR22595">
    <property type="entry name" value="CHITINASE-RELATED"/>
    <property type="match status" value="1"/>
</dbReference>
<dbReference type="OrthoDB" id="5985073at2759"/>
<evidence type="ECO:0000256" key="15">
    <source>
        <dbReference type="SAM" id="SignalP"/>
    </source>
</evidence>
<evidence type="ECO:0000313" key="17">
    <source>
        <dbReference type="EMBL" id="PON49988.1"/>
    </source>
</evidence>
<name>A0A2P5BMH2_PARAD</name>
<feature type="disulfide bond" evidence="13 14">
    <location>
        <begin position="48"/>
        <end position="60"/>
    </location>
</feature>
<dbReference type="GO" id="GO:0006032">
    <property type="term" value="P:chitin catabolic process"/>
    <property type="evidence" value="ECO:0007669"/>
    <property type="project" value="UniProtKB-KW"/>
</dbReference>
<dbReference type="GO" id="GO:0050832">
    <property type="term" value="P:defense response to fungus"/>
    <property type="evidence" value="ECO:0007669"/>
    <property type="project" value="TreeGrafter"/>
</dbReference>
<dbReference type="InterPro" id="IPR016283">
    <property type="entry name" value="Glyco_hydro_19"/>
</dbReference>
<sequence length="364" mass="39692">MKYALRRSSSSSSSSSSPSVIIISYLIALLLLVGNTSAAGECSEFNLCAEGNCCSKYGYCGNTDAYCGKDCLYQCPSPPPPSPPPPPFAPPPPISPDDVSTIISEALFEEMLPYRNDFRCHAVGFYTYDGFITAARRFPAFGRTGSLESRKRELAAFFGQTSHETTGGGGWDAPDGADHWGYCYVREAQPQSIYCDGDTITWPCVAGQSYYGRGPIQLTHNYNYGQAGEYFGLDLLSNPDLVATDVVLSFETAIWFWMTPQGNKPSCHDVIIGVWKPTPPDVAANRLPGYGVITNIINGGIECGKGENVYVADRISFYERYSSLLGVSPGDYLDCYNQTPFNLGLIKNINLGRYGVLKMPLDQA</sequence>
<dbReference type="EC" id="3.2.1.14" evidence="2"/>
<evidence type="ECO:0000313" key="18">
    <source>
        <dbReference type="Proteomes" id="UP000237105"/>
    </source>
</evidence>
<keyword evidence="11" id="KW-0624">Polysaccharide degradation</keyword>
<dbReference type="Gene3D" id="1.10.530.10">
    <property type="match status" value="1"/>
</dbReference>
<dbReference type="PROSITE" id="PS50941">
    <property type="entry name" value="CHIT_BIND_I_2"/>
    <property type="match status" value="1"/>
</dbReference>
<evidence type="ECO:0000256" key="12">
    <source>
        <dbReference type="PIRSR" id="PIRSR001060-1"/>
    </source>
</evidence>
<feature type="domain" description="Chitin-binding type-1" evidence="16">
    <location>
        <begin position="39"/>
        <end position="77"/>
    </location>
</feature>
<feature type="disulfide bond" evidence="13 14">
    <location>
        <begin position="71"/>
        <end position="75"/>
    </location>
</feature>
<dbReference type="Proteomes" id="UP000237105">
    <property type="component" value="Unassembled WGS sequence"/>
</dbReference>
<dbReference type="InterPro" id="IPR036861">
    <property type="entry name" value="Endochitinase-like_sf"/>
</dbReference>
<evidence type="ECO:0000256" key="11">
    <source>
        <dbReference type="ARBA" id="ARBA00023326"/>
    </source>
</evidence>
<dbReference type="GO" id="GO:0008061">
    <property type="term" value="F:chitin binding"/>
    <property type="evidence" value="ECO:0007669"/>
    <property type="project" value="UniProtKB-UniRule"/>
</dbReference>
<comment type="caution">
    <text evidence="14">Lacks conserved residue(s) required for the propagation of feature annotation.</text>
</comment>
<accession>A0A2P5BMH2</accession>
<evidence type="ECO:0000256" key="1">
    <source>
        <dbReference type="ARBA" id="ARBA00000822"/>
    </source>
</evidence>
<dbReference type="FunFam" id="3.30.20.10:FF:000001">
    <property type="entry name" value="Endochitinase (Chitinase)"/>
    <property type="match status" value="1"/>
</dbReference>
<evidence type="ECO:0000256" key="9">
    <source>
        <dbReference type="ARBA" id="ARBA00023277"/>
    </source>
</evidence>
<evidence type="ECO:0000256" key="8">
    <source>
        <dbReference type="ARBA" id="ARBA00023157"/>
    </source>
</evidence>
<protein>
    <recommendedName>
        <fullName evidence="2">chitinase</fullName>
        <ecNumber evidence="2">3.2.1.14</ecNumber>
    </recommendedName>
</protein>
<dbReference type="GO" id="GO:0000272">
    <property type="term" value="P:polysaccharide catabolic process"/>
    <property type="evidence" value="ECO:0007669"/>
    <property type="project" value="UniProtKB-KW"/>
</dbReference>
<dbReference type="CDD" id="cd00325">
    <property type="entry name" value="chitinase_GH19"/>
    <property type="match status" value="1"/>
</dbReference>
<dbReference type="InterPro" id="IPR000726">
    <property type="entry name" value="Glyco_hydro_19_cat"/>
</dbReference>
<dbReference type="PROSITE" id="PS00026">
    <property type="entry name" value="CHIT_BIND_I_1"/>
    <property type="match status" value="1"/>
</dbReference>
<dbReference type="Gene3D" id="3.30.60.10">
    <property type="entry name" value="Endochitinase-like"/>
    <property type="match status" value="1"/>
</dbReference>
<dbReference type="CDD" id="cd00035">
    <property type="entry name" value="ChtBD1"/>
    <property type="match status" value="1"/>
</dbReference>
<feature type="active site" description="Proton donor" evidence="12">
    <location>
        <position position="164"/>
    </location>
</feature>
<dbReference type="Gene3D" id="3.30.20.10">
    <property type="entry name" value="Endochitinase, domain 2"/>
    <property type="match status" value="1"/>
</dbReference>
<keyword evidence="8 13" id="KW-1015">Disulfide bond</keyword>
<evidence type="ECO:0000256" key="3">
    <source>
        <dbReference type="ARBA" id="ARBA00022669"/>
    </source>
</evidence>
<dbReference type="PANTHER" id="PTHR22595:SF171">
    <property type="entry name" value="BASIC ENDOCHITINASE B"/>
    <property type="match status" value="1"/>
</dbReference>
<feature type="disulfide bond" evidence="13">
    <location>
        <begin position="120"/>
        <end position="183"/>
    </location>
</feature>